<sequence length="54" mass="6551">MRILLIEDDIKLKEYISEYLQAYDYHVTTINDFDILSLLLDIYYVIKKYGIIFV</sequence>
<dbReference type="EMBL" id="FOKI01000030">
    <property type="protein sequence ID" value="SFB33471.1"/>
    <property type="molecule type" value="Genomic_DNA"/>
</dbReference>
<reference evidence="1 2" key="1">
    <citation type="submission" date="2016-10" db="EMBL/GenBank/DDBJ databases">
        <authorList>
            <person name="de Groot N.N."/>
        </authorList>
    </citation>
    <scope>NUCLEOTIDE SEQUENCE [LARGE SCALE GENOMIC DNA]</scope>
    <source>
        <strain evidence="1 2">DSM 12271</strain>
    </source>
</reference>
<accession>A0A1I1A681</accession>
<keyword evidence="2" id="KW-1185">Reference proteome</keyword>
<name>A0A1I1A681_9CLOT</name>
<organism evidence="1 2">
    <name type="scientific">Clostridium frigidicarnis</name>
    <dbReference type="NCBI Taxonomy" id="84698"/>
    <lineage>
        <taxon>Bacteria</taxon>
        <taxon>Bacillati</taxon>
        <taxon>Bacillota</taxon>
        <taxon>Clostridia</taxon>
        <taxon>Eubacteriales</taxon>
        <taxon>Clostridiaceae</taxon>
        <taxon>Clostridium</taxon>
    </lineage>
</organism>
<dbReference type="RefSeq" id="WP_177199447.1">
    <property type="nucleotide sequence ID" value="NZ_FOKI01000030.1"/>
</dbReference>
<dbReference type="InterPro" id="IPR011006">
    <property type="entry name" value="CheY-like_superfamily"/>
</dbReference>
<evidence type="ECO:0008006" key="3">
    <source>
        <dbReference type="Google" id="ProtNLM"/>
    </source>
</evidence>
<evidence type="ECO:0000313" key="2">
    <source>
        <dbReference type="Proteomes" id="UP000198619"/>
    </source>
</evidence>
<protein>
    <recommendedName>
        <fullName evidence="3">Stage 0 sporulation protein A homolog</fullName>
    </recommendedName>
</protein>
<dbReference type="AlphaFoldDB" id="A0A1I1A681"/>
<dbReference type="Proteomes" id="UP000198619">
    <property type="component" value="Unassembled WGS sequence"/>
</dbReference>
<dbReference type="SUPFAM" id="SSF52172">
    <property type="entry name" value="CheY-like"/>
    <property type="match status" value="1"/>
</dbReference>
<dbReference type="STRING" id="84698.SAMN04488528_103039"/>
<proteinExistence type="predicted"/>
<evidence type="ECO:0000313" key="1">
    <source>
        <dbReference type="EMBL" id="SFB33471.1"/>
    </source>
</evidence>
<gene>
    <name evidence="1" type="ORF">SAMN04488528_103039</name>
</gene>